<reference evidence="1" key="2">
    <citation type="journal article" date="2022" name="New Phytol.">
        <title>Evolutionary transition to the ectomycorrhizal habit in the genomes of a hyperdiverse lineage of mushroom-forming fungi.</title>
        <authorList>
            <person name="Looney B."/>
            <person name="Miyauchi S."/>
            <person name="Morin E."/>
            <person name="Drula E."/>
            <person name="Courty P.E."/>
            <person name="Kohler A."/>
            <person name="Kuo A."/>
            <person name="LaButti K."/>
            <person name="Pangilinan J."/>
            <person name="Lipzen A."/>
            <person name="Riley R."/>
            <person name="Andreopoulos W."/>
            <person name="He G."/>
            <person name="Johnson J."/>
            <person name="Nolan M."/>
            <person name="Tritt A."/>
            <person name="Barry K.W."/>
            <person name="Grigoriev I.V."/>
            <person name="Nagy L.G."/>
            <person name="Hibbett D."/>
            <person name="Henrissat B."/>
            <person name="Matheny P.B."/>
            <person name="Labbe J."/>
            <person name="Martin F.M."/>
        </authorList>
    </citation>
    <scope>NUCLEOTIDE SEQUENCE</scope>
    <source>
        <strain evidence="1">HHB10654</strain>
    </source>
</reference>
<accession>A0ACB8SSM0</accession>
<dbReference type="EMBL" id="MU277231">
    <property type="protein sequence ID" value="KAI0058901.1"/>
    <property type="molecule type" value="Genomic_DNA"/>
</dbReference>
<proteinExistence type="predicted"/>
<sequence length="385" mass="42798">MTSLTDLPAEIIDAIASWIDAQDDVYAFALSSTALARVVSPRHTQLRKLTCRISEIGHKAWTAFAETPCLACQVRVLEIVPNSHWPWVPPSLRSRSHPDAEDVFNKLALALRNMHNLERFSFEVDRTGCFADDPNESMMWSDLASSCINISEVFICEMKRTTRWESAVFTMSNLVVFEYTALEGLHSAQVNLVRLGVMLRDRCPNLHVESTSFLKDPSMRAHLHLQKLRIEIDGDPDPNLPDIGPLILAGRWPHLVALCLHNIGFSAPDAIVSFLSFHSRIRELHLDSPVGSDGEGKELPLMCPPELLPALVVLVSTPGHIVDTMSSRSPESTLKDIRTLEGPRNEELHDLSKILVPGTMKGVYRTSRLAFVASAVPINFMLGGI</sequence>
<protein>
    <submittedName>
        <fullName evidence="1">Uncharacterized protein</fullName>
    </submittedName>
</protein>
<name>A0ACB8SSM0_9AGAM</name>
<gene>
    <name evidence="1" type="ORF">BV25DRAFT_1963906</name>
</gene>
<keyword evidence="2" id="KW-1185">Reference proteome</keyword>
<dbReference type="Proteomes" id="UP000814140">
    <property type="component" value="Unassembled WGS sequence"/>
</dbReference>
<organism evidence="1 2">
    <name type="scientific">Artomyces pyxidatus</name>
    <dbReference type="NCBI Taxonomy" id="48021"/>
    <lineage>
        <taxon>Eukaryota</taxon>
        <taxon>Fungi</taxon>
        <taxon>Dikarya</taxon>
        <taxon>Basidiomycota</taxon>
        <taxon>Agaricomycotina</taxon>
        <taxon>Agaricomycetes</taxon>
        <taxon>Russulales</taxon>
        <taxon>Auriscalpiaceae</taxon>
        <taxon>Artomyces</taxon>
    </lineage>
</organism>
<evidence type="ECO:0000313" key="1">
    <source>
        <dbReference type="EMBL" id="KAI0058901.1"/>
    </source>
</evidence>
<evidence type="ECO:0000313" key="2">
    <source>
        <dbReference type="Proteomes" id="UP000814140"/>
    </source>
</evidence>
<comment type="caution">
    <text evidence="1">The sequence shown here is derived from an EMBL/GenBank/DDBJ whole genome shotgun (WGS) entry which is preliminary data.</text>
</comment>
<reference evidence="1" key="1">
    <citation type="submission" date="2021-03" db="EMBL/GenBank/DDBJ databases">
        <authorList>
            <consortium name="DOE Joint Genome Institute"/>
            <person name="Ahrendt S."/>
            <person name="Looney B.P."/>
            <person name="Miyauchi S."/>
            <person name="Morin E."/>
            <person name="Drula E."/>
            <person name="Courty P.E."/>
            <person name="Chicoki N."/>
            <person name="Fauchery L."/>
            <person name="Kohler A."/>
            <person name="Kuo A."/>
            <person name="Labutti K."/>
            <person name="Pangilinan J."/>
            <person name="Lipzen A."/>
            <person name="Riley R."/>
            <person name="Andreopoulos W."/>
            <person name="He G."/>
            <person name="Johnson J."/>
            <person name="Barry K.W."/>
            <person name="Grigoriev I.V."/>
            <person name="Nagy L."/>
            <person name="Hibbett D."/>
            <person name="Henrissat B."/>
            <person name="Matheny P.B."/>
            <person name="Labbe J."/>
            <person name="Martin F."/>
        </authorList>
    </citation>
    <scope>NUCLEOTIDE SEQUENCE</scope>
    <source>
        <strain evidence="1">HHB10654</strain>
    </source>
</reference>